<gene>
    <name evidence="18" type="ORF">AKO1_007641</name>
</gene>
<dbReference type="InterPro" id="IPR027417">
    <property type="entry name" value="P-loop_NTPase"/>
</dbReference>
<evidence type="ECO:0000259" key="14">
    <source>
        <dbReference type="Pfam" id="PF03028"/>
    </source>
</evidence>
<evidence type="ECO:0000256" key="1">
    <source>
        <dbReference type="ARBA" id="ARBA00004138"/>
    </source>
</evidence>
<evidence type="ECO:0000259" key="15">
    <source>
        <dbReference type="Pfam" id="PF12781"/>
    </source>
</evidence>
<dbReference type="InterPro" id="IPR041658">
    <property type="entry name" value="AAA_lid_11"/>
</dbReference>
<dbReference type="Gene3D" id="1.20.1270.280">
    <property type="match status" value="1"/>
</dbReference>
<dbReference type="GO" id="GO:0008569">
    <property type="term" value="F:minus-end-directed microtubule motor activity"/>
    <property type="evidence" value="ECO:0007669"/>
    <property type="project" value="InterPro"/>
</dbReference>
<evidence type="ECO:0000256" key="4">
    <source>
        <dbReference type="ARBA" id="ARBA00022701"/>
    </source>
</evidence>
<evidence type="ECO:0000256" key="3">
    <source>
        <dbReference type="ARBA" id="ARBA00022490"/>
    </source>
</evidence>
<evidence type="ECO:0000256" key="2">
    <source>
        <dbReference type="ARBA" id="ARBA00004245"/>
    </source>
</evidence>
<dbReference type="InterPro" id="IPR035706">
    <property type="entry name" value="AAA_9"/>
</dbReference>
<dbReference type="InterPro" id="IPR004273">
    <property type="entry name" value="Dynein_heavy_D6_P-loop"/>
</dbReference>
<organism evidence="18 19">
    <name type="scientific">Acrasis kona</name>
    <dbReference type="NCBI Taxonomy" id="1008807"/>
    <lineage>
        <taxon>Eukaryota</taxon>
        <taxon>Discoba</taxon>
        <taxon>Heterolobosea</taxon>
        <taxon>Tetramitia</taxon>
        <taxon>Eutetramitia</taxon>
        <taxon>Acrasidae</taxon>
        <taxon>Acrasis</taxon>
    </lineage>
</organism>
<protein>
    <submittedName>
        <fullName evidence="18">Dynein heavy chain</fullName>
    </submittedName>
</protein>
<evidence type="ECO:0000256" key="9">
    <source>
        <dbReference type="ARBA" id="ARBA00023069"/>
    </source>
</evidence>
<dbReference type="GO" id="GO:0005929">
    <property type="term" value="C:cilium"/>
    <property type="evidence" value="ECO:0007669"/>
    <property type="project" value="UniProtKB-SubCell"/>
</dbReference>
<evidence type="ECO:0000256" key="12">
    <source>
        <dbReference type="ARBA" id="ARBA00023273"/>
    </source>
</evidence>
<feature type="domain" description="Dynein heavy chain ATP-binding dynein motor region" evidence="15">
    <location>
        <begin position="3"/>
        <end position="46"/>
    </location>
</feature>
<dbReference type="Gene3D" id="1.10.8.1220">
    <property type="match status" value="1"/>
</dbReference>
<dbReference type="Gene3D" id="3.40.50.300">
    <property type="entry name" value="P-loop containing nucleotide triphosphate hydrolases"/>
    <property type="match status" value="1"/>
</dbReference>
<dbReference type="Gene3D" id="6.10.140.1060">
    <property type="match status" value="1"/>
</dbReference>
<dbReference type="Proteomes" id="UP001431209">
    <property type="component" value="Unassembled WGS sequence"/>
</dbReference>
<keyword evidence="4" id="KW-0493">Microtubule</keyword>
<evidence type="ECO:0000313" key="18">
    <source>
        <dbReference type="EMBL" id="KAL0479464.1"/>
    </source>
</evidence>
<dbReference type="GO" id="GO:0005524">
    <property type="term" value="F:ATP binding"/>
    <property type="evidence" value="ECO:0007669"/>
    <property type="project" value="UniProtKB-KW"/>
</dbReference>
<keyword evidence="19" id="KW-1185">Reference proteome</keyword>
<dbReference type="Pfam" id="PF18198">
    <property type="entry name" value="AAA_lid_11"/>
    <property type="match status" value="1"/>
</dbReference>
<dbReference type="PANTHER" id="PTHR22878">
    <property type="entry name" value="DYNEIN HEAVY CHAIN 6, AXONEMAL-LIKE-RELATED"/>
    <property type="match status" value="1"/>
</dbReference>
<dbReference type="FunFam" id="1.20.1270.280:FF:000003">
    <property type="entry name" value="Dynein axonemal heavy chain 17"/>
    <property type="match status" value="1"/>
</dbReference>
<evidence type="ECO:0000259" key="17">
    <source>
        <dbReference type="Pfam" id="PF18199"/>
    </source>
</evidence>
<comment type="subcellular location">
    <subcellularLocation>
        <location evidence="1">Cell projection</location>
        <location evidence="1">Cilium</location>
    </subcellularLocation>
    <subcellularLocation>
        <location evidence="2">Cytoplasm</location>
        <location evidence="2">Cytoskeleton</location>
    </subcellularLocation>
</comment>
<dbReference type="InterPro" id="IPR041228">
    <property type="entry name" value="Dynein_C"/>
</dbReference>
<feature type="domain" description="Dynein heavy chain AAA lid" evidence="16">
    <location>
        <begin position="515"/>
        <end position="651"/>
    </location>
</feature>
<keyword evidence="12" id="KW-0966">Cell projection</keyword>
<evidence type="ECO:0000256" key="11">
    <source>
        <dbReference type="ARBA" id="ARBA00023212"/>
    </source>
</evidence>
<evidence type="ECO:0000256" key="5">
    <source>
        <dbReference type="ARBA" id="ARBA00022741"/>
    </source>
</evidence>
<dbReference type="GO" id="GO:0030286">
    <property type="term" value="C:dynein complex"/>
    <property type="evidence" value="ECO:0007669"/>
    <property type="project" value="UniProtKB-KW"/>
</dbReference>
<reference evidence="18 19" key="1">
    <citation type="submission" date="2024-03" db="EMBL/GenBank/DDBJ databases">
        <title>The Acrasis kona genome and developmental transcriptomes reveal deep origins of eukaryotic multicellular pathways.</title>
        <authorList>
            <person name="Sheikh S."/>
            <person name="Fu C.-J."/>
            <person name="Brown M.W."/>
            <person name="Baldauf S.L."/>
        </authorList>
    </citation>
    <scope>NUCLEOTIDE SEQUENCE [LARGE SCALE GENOMIC DNA]</scope>
    <source>
        <strain evidence="18 19">ATCC MYA-3509</strain>
    </source>
</reference>
<sequence length="958" mass="108875">MRQFKIELKECEDNLLFELSNAKGDILENKKLIENLEMTKAKSKQITLSVAEIEENNKKIDASRQVYRPVSVRGSMLYFLIDQLSNLDHMYQYSLEAFMVVFNKALDKAKPADSVDERVVNIEDSITETLFSYVSRGLFERHKLIFSTMLCFGVLKKQNDIDVQQLEFLLRGPKYFGEERPETVAGWCSEASWAAVKALTEIEGTTPAFSTLPADMAGSWRRWKEWCEFEKPEEKPLPLEWKNLEPFQKLLIIRCLRPDRLTWSVTNFVGSKIGTKYVVQAPMDLAASYVDAGPTTPIFFILSPGVDPVKSVESLGETLGFTEAAGKLKNVSLGQGQEPIAEEGLEMAFRNGGWVILNNLHLTPEWLITLEKKLDHYAEVFARQRMAAQKKKEELVAAAALTNQSDKEEGESQEESSASEDQLQQEPSEPTPAAAVVEPVANDQDDEDDDQDDKGHPDFRVFLSAEPSPKIPLGVLQRSIKLTNEPPSGLRANLLRAFMQFNDTVWESSTKQTEFKGILFSLCFFHAVIVERKKFGPQGWNRNYPFSLGDLTTCIAVLNNYLEDRPKVPWEDLRYVFGEIMYGGHITDDWDRRLCSTYFAEYIRAEVVETIQLCPGFQSPPTNLTYQGYLEYIETQLPSESPTAFGLHPNAEIGFRTAQGENLFRMIVEMQPRSGGGGEGMSATEKVAQEIANIMDRLPEQYNLVDIVEKLDAGDERTPFQNSFYQECEYMNRLLVEIDRSLRELKSGLDGELTISDKMQNLMDALYSNKVPETWTAVAYPSLRPLDMWVTNLLERCAQLTAWTQDLNQPKVVWLSGLFNPQSFLTAIMQSTARKMQWPLDKMTLVAEVTKKMRPEEIDVGAREGAYVSGFFLEGATWDEKKNSLVESKLKELYPKMPIIHIKAMQVEKSDPKSFYDCPVYKIQDRGPDYVFCCKLKTKDPPSKWILGGVSMLLDVVE</sequence>
<evidence type="ECO:0000256" key="8">
    <source>
        <dbReference type="ARBA" id="ARBA00023054"/>
    </source>
</evidence>
<evidence type="ECO:0000256" key="13">
    <source>
        <dbReference type="SAM" id="MobiDB-lite"/>
    </source>
</evidence>
<keyword evidence="10" id="KW-0505">Motor protein</keyword>
<dbReference type="Pfam" id="PF18199">
    <property type="entry name" value="Dynein_C"/>
    <property type="match status" value="1"/>
</dbReference>
<comment type="caution">
    <text evidence="18">The sequence shown here is derived from an EMBL/GenBank/DDBJ whole genome shotgun (WGS) entry which is preliminary data.</text>
</comment>
<dbReference type="GO" id="GO:0051959">
    <property type="term" value="F:dynein light intermediate chain binding"/>
    <property type="evidence" value="ECO:0007669"/>
    <property type="project" value="InterPro"/>
</dbReference>
<dbReference type="InterPro" id="IPR042219">
    <property type="entry name" value="AAA_lid_11_sf"/>
</dbReference>
<dbReference type="EMBL" id="JAOPGA020000562">
    <property type="protein sequence ID" value="KAL0479464.1"/>
    <property type="molecule type" value="Genomic_DNA"/>
</dbReference>
<dbReference type="Pfam" id="PF03028">
    <property type="entry name" value="Dynein_heavy"/>
    <property type="match status" value="1"/>
</dbReference>
<evidence type="ECO:0000313" key="19">
    <source>
        <dbReference type="Proteomes" id="UP001431209"/>
    </source>
</evidence>
<feature type="region of interest" description="Disordered" evidence="13">
    <location>
        <begin position="443"/>
        <end position="462"/>
    </location>
</feature>
<dbReference type="GO" id="GO:0005874">
    <property type="term" value="C:microtubule"/>
    <property type="evidence" value="ECO:0007669"/>
    <property type="project" value="UniProtKB-KW"/>
</dbReference>
<dbReference type="FunFam" id="1.10.8.1220:FF:000001">
    <property type="entry name" value="Dynein axonemal heavy chain 5"/>
    <property type="match status" value="1"/>
</dbReference>
<evidence type="ECO:0000256" key="7">
    <source>
        <dbReference type="ARBA" id="ARBA00023017"/>
    </source>
</evidence>
<feature type="region of interest" description="Disordered" evidence="13">
    <location>
        <begin position="402"/>
        <end position="432"/>
    </location>
</feature>
<dbReference type="PANTHER" id="PTHR22878:SF63">
    <property type="entry name" value="DYNEIN AXONEMAL HEAVY CHAIN 10"/>
    <property type="match status" value="1"/>
</dbReference>
<feature type="compositionally biased region" description="Acidic residues" evidence="13">
    <location>
        <begin position="443"/>
        <end position="452"/>
    </location>
</feature>
<proteinExistence type="predicted"/>
<keyword evidence="11" id="KW-0206">Cytoskeleton</keyword>
<accession>A0AAW2YQT9</accession>
<dbReference type="InterPro" id="IPR043160">
    <property type="entry name" value="Dynein_C_barrel"/>
</dbReference>
<dbReference type="Pfam" id="PF12781">
    <property type="entry name" value="AAA_9"/>
    <property type="match status" value="1"/>
</dbReference>
<keyword evidence="8" id="KW-0175">Coiled coil</keyword>
<keyword evidence="3" id="KW-0963">Cytoplasm</keyword>
<evidence type="ECO:0000259" key="16">
    <source>
        <dbReference type="Pfam" id="PF18198"/>
    </source>
</evidence>
<dbReference type="FunFam" id="3.10.490.20:FF:000009">
    <property type="entry name" value="Dynein heavy chain 4"/>
    <property type="match status" value="1"/>
</dbReference>
<feature type="domain" description="Dynein heavy chain region D6 P-loop" evidence="14">
    <location>
        <begin position="294"/>
        <end position="377"/>
    </location>
</feature>
<keyword evidence="7" id="KW-0243">Dynein</keyword>
<keyword evidence="9" id="KW-0969">Cilium</keyword>
<keyword evidence="6" id="KW-0067">ATP-binding</keyword>
<feature type="compositionally biased region" description="Acidic residues" evidence="13">
    <location>
        <begin position="408"/>
        <end position="418"/>
    </location>
</feature>
<name>A0AAW2YQT9_9EUKA</name>
<dbReference type="GO" id="GO:0045505">
    <property type="term" value="F:dynein intermediate chain binding"/>
    <property type="evidence" value="ECO:0007669"/>
    <property type="project" value="InterPro"/>
</dbReference>
<dbReference type="Gene3D" id="3.10.490.20">
    <property type="match status" value="1"/>
</dbReference>
<feature type="domain" description="Dynein heavy chain C-terminal" evidence="17">
    <location>
        <begin position="658"/>
        <end position="954"/>
    </location>
</feature>
<dbReference type="Gene3D" id="1.10.8.720">
    <property type="entry name" value="Region D6 of dynein motor"/>
    <property type="match status" value="1"/>
</dbReference>
<dbReference type="GO" id="GO:0007018">
    <property type="term" value="P:microtubule-based movement"/>
    <property type="evidence" value="ECO:0007669"/>
    <property type="project" value="InterPro"/>
</dbReference>
<dbReference type="AlphaFoldDB" id="A0AAW2YQT9"/>
<evidence type="ECO:0000256" key="10">
    <source>
        <dbReference type="ARBA" id="ARBA00023175"/>
    </source>
</evidence>
<dbReference type="InterPro" id="IPR026983">
    <property type="entry name" value="DHC"/>
</dbReference>
<evidence type="ECO:0000256" key="6">
    <source>
        <dbReference type="ARBA" id="ARBA00022840"/>
    </source>
</evidence>
<feature type="compositionally biased region" description="Low complexity" evidence="13">
    <location>
        <begin position="419"/>
        <end position="432"/>
    </location>
</feature>
<keyword evidence="5" id="KW-0547">Nucleotide-binding</keyword>
<dbReference type="FunFam" id="1.10.8.720:FF:000002">
    <property type="entry name" value="Dynein heavy chain 9, axonemal"/>
    <property type="match status" value="1"/>
</dbReference>